<dbReference type="Pfam" id="PF04773">
    <property type="entry name" value="FecR"/>
    <property type="match status" value="1"/>
</dbReference>
<reference evidence="5" key="1">
    <citation type="journal article" date="2019" name="Int. J. Syst. Evol. Microbiol.">
        <title>The Global Catalogue of Microorganisms (GCM) 10K type strain sequencing project: providing services to taxonomists for standard genome sequencing and annotation.</title>
        <authorList>
            <consortium name="The Broad Institute Genomics Platform"/>
            <consortium name="The Broad Institute Genome Sequencing Center for Infectious Disease"/>
            <person name="Wu L."/>
            <person name="Ma J."/>
        </authorList>
    </citation>
    <scope>NUCLEOTIDE SEQUENCE [LARGE SCALE GENOMIC DNA]</scope>
    <source>
        <strain evidence="5">CCUG 55250</strain>
    </source>
</reference>
<keyword evidence="1" id="KW-1133">Transmembrane helix</keyword>
<evidence type="ECO:0000259" key="2">
    <source>
        <dbReference type="Pfam" id="PF04773"/>
    </source>
</evidence>
<gene>
    <name evidence="4" type="ORF">ACFPMF_20825</name>
</gene>
<dbReference type="Proteomes" id="UP001596106">
    <property type="component" value="Unassembled WGS sequence"/>
</dbReference>
<dbReference type="InterPro" id="IPR006860">
    <property type="entry name" value="FecR"/>
</dbReference>
<dbReference type="EMBL" id="JBHSMA010000008">
    <property type="protein sequence ID" value="MFC5411779.1"/>
    <property type="molecule type" value="Genomic_DNA"/>
</dbReference>
<feature type="domain" description="Protein FecR C-terminal" evidence="3">
    <location>
        <begin position="255"/>
        <end position="315"/>
    </location>
</feature>
<evidence type="ECO:0000256" key="1">
    <source>
        <dbReference type="SAM" id="Phobius"/>
    </source>
</evidence>
<dbReference type="InterPro" id="IPR012373">
    <property type="entry name" value="Ferrdict_sens_TM"/>
</dbReference>
<accession>A0ABW0IE57</accession>
<comment type="caution">
    <text evidence="4">The sequence shown here is derived from an EMBL/GenBank/DDBJ whole genome shotgun (WGS) entry which is preliminary data.</text>
</comment>
<feature type="transmembrane region" description="Helical" evidence="1">
    <location>
        <begin position="86"/>
        <end position="105"/>
    </location>
</feature>
<proteinExistence type="predicted"/>
<organism evidence="4 5">
    <name type="scientific">Larkinella bovis</name>
    <dbReference type="NCBI Taxonomy" id="683041"/>
    <lineage>
        <taxon>Bacteria</taxon>
        <taxon>Pseudomonadati</taxon>
        <taxon>Bacteroidota</taxon>
        <taxon>Cytophagia</taxon>
        <taxon>Cytophagales</taxon>
        <taxon>Spirosomataceae</taxon>
        <taxon>Larkinella</taxon>
    </lineage>
</organism>
<name>A0ABW0IE57_9BACT</name>
<keyword evidence="1" id="KW-0812">Transmembrane</keyword>
<keyword evidence="1" id="KW-0472">Membrane</keyword>
<dbReference type="Gene3D" id="3.55.50.30">
    <property type="match status" value="1"/>
</dbReference>
<protein>
    <submittedName>
        <fullName evidence="4">FecR family protein</fullName>
    </submittedName>
</protein>
<keyword evidence="5" id="KW-1185">Reference proteome</keyword>
<dbReference type="Gene3D" id="2.60.120.1440">
    <property type="match status" value="1"/>
</dbReference>
<dbReference type="Pfam" id="PF16344">
    <property type="entry name" value="FecR_C"/>
    <property type="match status" value="1"/>
</dbReference>
<dbReference type="RefSeq" id="WP_379848667.1">
    <property type="nucleotide sequence ID" value="NZ_JBHSMA010000008.1"/>
</dbReference>
<evidence type="ECO:0000313" key="5">
    <source>
        <dbReference type="Proteomes" id="UP001596106"/>
    </source>
</evidence>
<evidence type="ECO:0000259" key="3">
    <source>
        <dbReference type="Pfam" id="PF16344"/>
    </source>
</evidence>
<sequence>MKPVLSKQTLRNVFEGKATPLQKTLVEQWLEDPENQELYFQWLEEWECDNLQFIPDAASAYTRSLQIQPSAGNAPDTYPLNRPKRLYRWVAAAVLFLAMIGVYSLRDRLYYERYTTKFGEIRTVTLPDSSRVTLNANTLLEVPRFDVNPKVREVRLTGEAEFSVKHTADHRRFIVRTPDQLEVQVLGTEFTVYSRAKGSKVFLNKGRVQVRSLANQASAPLVIAPGDLVEVSKQGNFQVHHHQSATVHTAWKENRFVFENTPLSEIASQLNEQFGVHIIVADSALAQRTIGGTFKAQNADELLPILSDMLNMTVNQREGQPKTYQLTSAP</sequence>
<dbReference type="PIRSF" id="PIRSF018266">
    <property type="entry name" value="FecR"/>
    <property type="match status" value="1"/>
</dbReference>
<dbReference type="InterPro" id="IPR032508">
    <property type="entry name" value="FecR_C"/>
</dbReference>
<feature type="domain" description="FecR protein" evidence="2">
    <location>
        <begin position="113"/>
        <end position="209"/>
    </location>
</feature>
<dbReference type="PANTHER" id="PTHR30273">
    <property type="entry name" value="PERIPLASMIC SIGNAL SENSOR AND SIGMA FACTOR ACTIVATOR FECR-RELATED"/>
    <property type="match status" value="1"/>
</dbReference>
<dbReference type="PANTHER" id="PTHR30273:SF2">
    <property type="entry name" value="PROTEIN FECR"/>
    <property type="match status" value="1"/>
</dbReference>
<evidence type="ECO:0000313" key="4">
    <source>
        <dbReference type="EMBL" id="MFC5411779.1"/>
    </source>
</evidence>